<protein>
    <recommendedName>
        <fullName evidence="5">5,10-methylene-tetrahydrofolate dehydrogenase</fullName>
    </recommendedName>
</protein>
<proteinExistence type="predicted"/>
<keyword evidence="2" id="KW-1133">Transmembrane helix</keyword>
<gene>
    <name evidence="3" type="ORF">E2626_11160</name>
</gene>
<evidence type="ECO:0008006" key="5">
    <source>
        <dbReference type="Google" id="ProtNLM"/>
    </source>
</evidence>
<feature type="transmembrane region" description="Helical" evidence="2">
    <location>
        <begin position="224"/>
        <end position="244"/>
    </location>
</feature>
<keyword evidence="2" id="KW-0812">Transmembrane</keyword>
<dbReference type="Proteomes" id="UP000297776">
    <property type="component" value="Unassembled WGS sequence"/>
</dbReference>
<dbReference type="OrthoDB" id="8477132at2"/>
<feature type="transmembrane region" description="Helical" evidence="2">
    <location>
        <begin position="342"/>
        <end position="361"/>
    </location>
</feature>
<keyword evidence="2" id="KW-0472">Membrane</keyword>
<reference evidence="3 4" key="1">
    <citation type="submission" date="2019-03" db="EMBL/GenBank/DDBJ databases">
        <authorList>
            <person name="Yang Y."/>
        </authorList>
    </citation>
    <scope>NUCLEOTIDE SEQUENCE [LARGE SCALE GENOMIC DNA]</scope>
    <source>
        <strain evidence="3 4">ASL-1</strain>
    </source>
</reference>
<accession>A0A4Y8LEB9</accession>
<evidence type="ECO:0000313" key="4">
    <source>
        <dbReference type="Proteomes" id="UP000297776"/>
    </source>
</evidence>
<keyword evidence="4" id="KW-1185">Reference proteome</keyword>
<evidence type="ECO:0000256" key="1">
    <source>
        <dbReference type="SAM" id="MobiDB-lite"/>
    </source>
</evidence>
<dbReference type="RefSeq" id="WP_134381848.1">
    <property type="nucleotide sequence ID" value="NZ_SORX01000006.1"/>
</dbReference>
<dbReference type="AlphaFoldDB" id="A0A4Y8LEB9"/>
<sequence>MSDSYYTLGLITAPGYPSELVGTIKSDLPDLLAYYVDDTRKWKIDCKVDSLTGGTDQSDEVMKSIIEKRSENEWDFTVALTDLPLLKMKKAIIAEAYQEEGVALISLPGLGAVPLARRVRDSILQLVNEMFYTSTEEGREKAEVRLEHKDQQEDRNLKNRDPKRLVGRRGIDKLSPIKRETPEGTENIDVQFKVNSYGGSMLRLVTGMVRANQPWAMFPSFKKVIMIAFTTGTYALVFPTLWLLSNDYSVWRMFMLSVISILAMVFWIISAHNLWEKKRVTEKEVHIRKLYNATTFLTLFTSVCLYYGLLFILFSIAVMVLIPMSLLQSEVSPDTGYINYFYIAWTATSVATIIGALGSALEDEEVVLSSTYGYRQRQRYETIREMEEEKEENNR</sequence>
<dbReference type="EMBL" id="SORX01000006">
    <property type="protein sequence ID" value="TFE00529.1"/>
    <property type="molecule type" value="Genomic_DNA"/>
</dbReference>
<evidence type="ECO:0000256" key="2">
    <source>
        <dbReference type="SAM" id="Phobius"/>
    </source>
</evidence>
<feature type="region of interest" description="Disordered" evidence="1">
    <location>
        <begin position="142"/>
        <end position="161"/>
    </location>
</feature>
<evidence type="ECO:0000313" key="3">
    <source>
        <dbReference type="EMBL" id="TFE00529.1"/>
    </source>
</evidence>
<organism evidence="3 4">
    <name type="scientific">Jeotgalibacillus salarius</name>
    <dbReference type="NCBI Taxonomy" id="546023"/>
    <lineage>
        <taxon>Bacteria</taxon>
        <taxon>Bacillati</taxon>
        <taxon>Bacillota</taxon>
        <taxon>Bacilli</taxon>
        <taxon>Bacillales</taxon>
        <taxon>Caryophanaceae</taxon>
        <taxon>Jeotgalibacillus</taxon>
    </lineage>
</organism>
<comment type="caution">
    <text evidence="3">The sequence shown here is derived from an EMBL/GenBank/DDBJ whole genome shotgun (WGS) entry which is preliminary data.</text>
</comment>
<name>A0A4Y8LEB9_9BACL</name>
<feature type="transmembrane region" description="Helical" evidence="2">
    <location>
        <begin position="250"/>
        <end position="275"/>
    </location>
</feature>
<feature type="transmembrane region" description="Helical" evidence="2">
    <location>
        <begin position="296"/>
        <end position="322"/>
    </location>
</feature>